<reference evidence="3" key="1">
    <citation type="submission" date="2015-09" db="EMBL/GenBank/DDBJ databases">
        <authorList>
            <person name="Rodrigo-Torres Lidia"/>
            <person name="Arahal R.David."/>
        </authorList>
    </citation>
    <scope>NUCLEOTIDE SEQUENCE [LARGE SCALE GENOMIC DNA]</scope>
    <source>
        <strain evidence="3">CECT 5114</strain>
    </source>
</reference>
<dbReference type="AlphaFoldDB" id="A0A0P1IU07"/>
<dbReference type="RefSeq" id="WP_058315946.1">
    <property type="nucleotide sequence ID" value="NZ_CYTO01000024.1"/>
</dbReference>
<name>A0A0P1IU07_9RHOB</name>
<dbReference type="InterPro" id="IPR000073">
    <property type="entry name" value="AB_hydrolase_1"/>
</dbReference>
<dbReference type="EC" id="3.8.1.3" evidence="2"/>
<feature type="domain" description="AB hydrolase-1" evidence="1">
    <location>
        <begin position="27"/>
        <end position="272"/>
    </location>
</feature>
<dbReference type="Gene3D" id="3.40.50.1820">
    <property type="entry name" value="alpha/beta hydrolase"/>
    <property type="match status" value="1"/>
</dbReference>
<organism evidence="2 3">
    <name type="scientific">Cognatishimia activa</name>
    <dbReference type="NCBI Taxonomy" id="1715691"/>
    <lineage>
        <taxon>Bacteria</taxon>
        <taxon>Pseudomonadati</taxon>
        <taxon>Pseudomonadota</taxon>
        <taxon>Alphaproteobacteria</taxon>
        <taxon>Rhodobacterales</taxon>
        <taxon>Paracoccaceae</taxon>
        <taxon>Cognatishimia</taxon>
    </lineage>
</organism>
<gene>
    <name evidence="2" type="primary">dehH1_2</name>
    <name evidence="2" type="ORF">TA5114_02848</name>
</gene>
<dbReference type="Proteomes" id="UP000051184">
    <property type="component" value="Unassembled WGS sequence"/>
</dbReference>
<dbReference type="SUPFAM" id="SSF53474">
    <property type="entry name" value="alpha/beta-Hydrolases"/>
    <property type="match status" value="1"/>
</dbReference>
<dbReference type="Pfam" id="PF00561">
    <property type="entry name" value="Abhydrolase_1"/>
    <property type="match status" value="1"/>
</dbReference>
<keyword evidence="2" id="KW-0378">Hydrolase</keyword>
<proteinExistence type="predicted"/>
<sequence>MFDRFESIMVGVETATIHAKIGGEGAPLLLLHGYPQTHMMWHPFVDELAKTHRVVVADLRGYGDSIAHDADFSFRAMARDQVALMNHLGFESFHVISHDRGSRTAHRMVLDHPEAVKSIVLMDILPTLDVWRTMDDWLAKRYYHWMFLAQPGDMPQRLINAEPITFLHAALLGLAGSNEIFHPRAMAAYERAAQNPDVVAAWCGDYSAGASIDLESDRADEGKTHDLPCLLLWGSKGAVDHHMDPLEAWRKWFPQVQGHELEAGHFIVEEKPEEVLAALQVHLNALCLKG</sequence>
<evidence type="ECO:0000313" key="2">
    <source>
        <dbReference type="EMBL" id="CUK27029.1"/>
    </source>
</evidence>
<evidence type="ECO:0000259" key="1">
    <source>
        <dbReference type="Pfam" id="PF00561"/>
    </source>
</evidence>
<dbReference type="STRING" id="1715691.TA5113_03154"/>
<accession>A0A0P1IU07</accession>
<dbReference type="InterPro" id="IPR029058">
    <property type="entry name" value="AB_hydrolase_fold"/>
</dbReference>
<dbReference type="EMBL" id="CYUE01000021">
    <property type="protein sequence ID" value="CUK27029.1"/>
    <property type="molecule type" value="Genomic_DNA"/>
</dbReference>
<protein>
    <submittedName>
        <fullName evidence="2">Haloacetate dehalogenase H-1</fullName>
        <ecNumber evidence="2">3.8.1.3</ecNumber>
    </submittedName>
</protein>
<dbReference type="OrthoDB" id="9804723at2"/>
<keyword evidence="3" id="KW-1185">Reference proteome</keyword>
<dbReference type="GO" id="GO:0018785">
    <property type="term" value="F:haloacetate dehalogenase activity"/>
    <property type="evidence" value="ECO:0007669"/>
    <property type="project" value="UniProtKB-EC"/>
</dbReference>
<evidence type="ECO:0000313" key="3">
    <source>
        <dbReference type="Proteomes" id="UP000051184"/>
    </source>
</evidence>
<dbReference type="PANTHER" id="PTHR43329">
    <property type="entry name" value="EPOXIDE HYDROLASE"/>
    <property type="match status" value="1"/>
</dbReference>